<dbReference type="InterPro" id="IPR022398">
    <property type="entry name" value="Peptidase_S8_His-AS"/>
</dbReference>
<dbReference type="InterPro" id="IPR036852">
    <property type="entry name" value="Peptidase_S8/S53_dom_sf"/>
</dbReference>
<dbReference type="InterPro" id="IPR000209">
    <property type="entry name" value="Peptidase_S8/S53_dom"/>
</dbReference>
<feature type="chain" id="PRO_5036456521" description="Peptidase S8/S53 domain-containing protein" evidence="8">
    <location>
        <begin position="24"/>
        <end position="352"/>
    </location>
</feature>
<reference evidence="10" key="1">
    <citation type="submission" date="2022-08" db="UniProtKB">
        <authorList>
            <consortium name="EnsemblMetazoa"/>
        </authorList>
    </citation>
    <scope>IDENTIFICATION</scope>
    <source>
        <strain evidence="10">05x7-T-G4-1.051#20</strain>
    </source>
</reference>
<dbReference type="Pfam" id="PF00082">
    <property type="entry name" value="Peptidase_S8"/>
    <property type="match status" value="1"/>
</dbReference>
<proteinExistence type="inferred from homology"/>
<dbReference type="GO" id="GO:0004252">
    <property type="term" value="F:serine-type endopeptidase activity"/>
    <property type="evidence" value="ECO:0007669"/>
    <property type="project" value="UniProtKB-UniRule"/>
</dbReference>
<organism evidence="10 11">
    <name type="scientific">Magallana gigas</name>
    <name type="common">Pacific oyster</name>
    <name type="synonym">Crassostrea gigas</name>
    <dbReference type="NCBI Taxonomy" id="29159"/>
    <lineage>
        <taxon>Eukaryota</taxon>
        <taxon>Metazoa</taxon>
        <taxon>Spiralia</taxon>
        <taxon>Lophotrochozoa</taxon>
        <taxon>Mollusca</taxon>
        <taxon>Bivalvia</taxon>
        <taxon>Autobranchia</taxon>
        <taxon>Pteriomorphia</taxon>
        <taxon>Ostreida</taxon>
        <taxon>Ostreoidea</taxon>
        <taxon>Ostreidae</taxon>
        <taxon>Magallana</taxon>
    </lineage>
</organism>
<evidence type="ECO:0000256" key="2">
    <source>
        <dbReference type="ARBA" id="ARBA00022801"/>
    </source>
</evidence>
<dbReference type="EnsemblMetazoa" id="G19001.1">
    <property type="protein sequence ID" value="G19001.1:cds"/>
    <property type="gene ID" value="G19001"/>
</dbReference>
<keyword evidence="2 6" id="KW-0378">Hydrolase</keyword>
<dbReference type="Proteomes" id="UP000005408">
    <property type="component" value="Unassembled WGS sequence"/>
</dbReference>
<name>A0A8W8JKI3_MAGGI</name>
<keyword evidence="4" id="KW-1015">Disulfide bond</keyword>
<feature type="active site" description="Charge relay system" evidence="5 6">
    <location>
        <position position="163"/>
    </location>
</feature>
<evidence type="ECO:0000256" key="6">
    <source>
        <dbReference type="PROSITE-ProRule" id="PRU01240"/>
    </source>
</evidence>
<dbReference type="InterPro" id="IPR015500">
    <property type="entry name" value="Peptidase_S8_subtilisin-rel"/>
</dbReference>
<dbReference type="SUPFAM" id="SSF52743">
    <property type="entry name" value="Subtilisin-like"/>
    <property type="match status" value="1"/>
</dbReference>
<dbReference type="Gene3D" id="3.40.50.200">
    <property type="entry name" value="Peptidase S8/S53 domain"/>
    <property type="match status" value="1"/>
</dbReference>
<comment type="similarity">
    <text evidence="6 7">Belongs to the peptidase S8 family.</text>
</comment>
<dbReference type="InterPro" id="IPR023827">
    <property type="entry name" value="Peptidase_S8_Asp-AS"/>
</dbReference>
<accession>A0A8W8JKI3</accession>
<evidence type="ECO:0000313" key="10">
    <source>
        <dbReference type="EnsemblMetazoa" id="G19001.1:cds"/>
    </source>
</evidence>
<evidence type="ECO:0000313" key="11">
    <source>
        <dbReference type="Proteomes" id="UP000005408"/>
    </source>
</evidence>
<protein>
    <recommendedName>
        <fullName evidence="9">Peptidase S8/S53 domain-containing protein</fullName>
    </recommendedName>
</protein>
<keyword evidence="1 6" id="KW-0645">Protease</keyword>
<dbReference type="InterPro" id="IPR034182">
    <property type="entry name" value="Kexin/furin"/>
</dbReference>
<dbReference type="PROSITE" id="PS51892">
    <property type="entry name" value="SUBTILASE"/>
    <property type="match status" value="1"/>
</dbReference>
<keyword evidence="3 6" id="KW-0720">Serine protease</keyword>
<sequence>MGDLMFTLIWGSALFAVVQKSAAGISASQLHQDIDVVEFAVESDTASTVVDFCKRYECSFLGKITSKYFHIKFKEWTIRKFGGEKKLQDSAKRFYRNGDVFPNTRVSEAWRYGLNGSGITIAVLDDGIQVDHPDLRQSIDDVSSIDFIDMDFNITPDTLADSHGTKVTGLIAAEANNNVCIVGVAYASTIIGVRILGEDASITDITEAMALSYESEKVDIYSNSWGPEDGHSYTTFGRVSESALIDGVTLGRNGKGAIYVFAAGNGGKGDNCNADGYASNLYTIPITSIGIDGKAAHYSEVCASAFAATYSGISERKLTSTSLNSTCVSDLQGTSFSAPEASAILALTLQAK</sequence>
<dbReference type="PROSITE" id="PS00138">
    <property type="entry name" value="SUBTILASE_SER"/>
    <property type="match status" value="1"/>
</dbReference>
<feature type="active site" description="Charge relay system" evidence="5 6">
    <location>
        <position position="335"/>
    </location>
</feature>
<dbReference type="PROSITE" id="PS00136">
    <property type="entry name" value="SUBTILASE_ASP"/>
    <property type="match status" value="1"/>
</dbReference>
<evidence type="ECO:0000256" key="7">
    <source>
        <dbReference type="RuleBase" id="RU003355"/>
    </source>
</evidence>
<dbReference type="CDD" id="cd04059">
    <property type="entry name" value="Peptidases_S8_Protein_convertases_Kexins_Furin-like"/>
    <property type="match status" value="1"/>
</dbReference>
<evidence type="ECO:0000259" key="9">
    <source>
        <dbReference type="Pfam" id="PF00082"/>
    </source>
</evidence>
<dbReference type="InterPro" id="IPR023828">
    <property type="entry name" value="Peptidase_S8_Ser-AS"/>
</dbReference>
<evidence type="ECO:0000256" key="4">
    <source>
        <dbReference type="ARBA" id="ARBA00023157"/>
    </source>
</evidence>
<dbReference type="PROSITE" id="PS00137">
    <property type="entry name" value="SUBTILASE_HIS"/>
    <property type="match status" value="1"/>
</dbReference>
<feature type="domain" description="Peptidase S8/S53" evidence="9">
    <location>
        <begin position="116"/>
        <end position="351"/>
    </location>
</feature>
<dbReference type="GO" id="GO:0016485">
    <property type="term" value="P:protein processing"/>
    <property type="evidence" value="ECO:0007669"/>
    <property type="project" value="TreeGrafter"/>
</dbReference>
<dbReference type="PANTHER" id="PTHR42884">
    <property type="entry name" value="PROPROTEIN CONVERTASE SUBTILISIN/KEXIN-RELATED"/>
    <property type="match status" value="1"/>
</dbReference>
<feature type="signal peptide" evidence="8">
    <location>
        <begin position="1"/>
        <end position="23"/>
    </location>
</feature>
<dbReference type="AlphaFoldDB" id="A0A8W8JKI3"/>
<dbReference type="GO" id="GO:0000139">
    <property type="term" value="C:Golgi membrane"/>
    <property type="evidence" value="ECO:0007669"/>
    <property type="project" value="TreeGrafter"/>
</dbReference>
<evidence type="ECO:0000256" key="5">
    <source>
        <dbReference type="PIRSR" id="PIRSR615500-1"/>
    </source>
</evidence>
<evidence type="ECO:0000256" key="1">
    <source>
        <dbReference type="ARBA" id="ARBA00022670"/>
    </source>
</evidence>
<keyword evidence="8" id="KW-0732">Signal</keyword>
<dbReference type="PANTHER" id="PTHR42884:SF23">
    <property type="entry name" value="FURIN-LIKE PROTEASE 2"/>
    <property type="match status" value="1"/>
</dbReference>
<keyword evidence="11" id="KW-1185">Reference proteome</keyword>
<dbReference type="GO" id="GO:0005802">
    <property type="term" value="C:trans-Golgi network"/>
    <property type="evidence" value="ECO:0007669"/>
    <property type="project" value="TreeGrafter"/>
</dbReference>
<evidence type="ECO:0000256" key="8">
    <source>
        <dbReference type="SAM" id="SignalP"/>
    </source>
</evidence>
<dbReference type="PRINTS" id="PR00723">
    <property type="entry name" value="SUBTILISIN"/>
</dbReference>
<feature type="active site" description="Charge relay system" evidence="5 6">
    <location>
        <position position="125"/>
    </location>
</feature>
<evidence type="ECO:0000256" key="3">
    <source>
        <dbReference type="ARBA" id="ARBA00022825"/>
    </source>
</evidence>